<protein>
    <recommendedName>
        <fullName evidence="5">BZIP domain-containing protein</fullName>
    </recommendedName>
</protein>
<dbReference type="EMBL" id="LNFO01005421">
    <property type="protein sequence ID" value="KUF78066.1"/>
    <property type="molecule type" value="Genomic_DNA"/>
</dbReference>
<feature type="compositionally biased region" description="Low complexity" evidence="2">
    <location>
        <begin position="52"/>
        <end position="68"/>
    </location>
</feature>
<feature type="compositionally biased region" description="Polar residues" evidence="2">
    <location>
        <begin position="14"/>
        <end position="33"/>
    </location>
</feature>
<name>A0A0W8C1Z4_PHYNI</name>
<feature type="region of interest" description="Disordered" evidence="2">
    <location>
        <begin position="153"/>
        <end position="238"/>
    </location>
</feature>
<feature type="region of interest" description="Disordered" evidence="2">
    <location>
        <begin position="594"/>
        <end position="613"/>
    </location>
</feature>
<comment type="caution">
    <text evidence="3">The sequence shown here is derived from an EMBL/GenBank/DDBJ whole genome shotgun (WGS) entry which is preliminary data.</text>
</comment>
<evidence type="ECO:0000313" key="3">
    <source>
        <dbReference type="EMBL" id="KUF78066.1"/>
    </source>
</evidence>
<dbReference type="Proteomes" id="UP000052943">
    <property type="component" value="Unassembled WGS sequence"/>
</dbReference>
<feature type="coiled-coil region" evidence="1">
    <location>
        <begin position="240"/>
        <end position="305"/>
    </location>
</feature>
<evidence type="ECO:0000256" key="2">
    <source>
        <dbReference type="SAM" id="MobiDB-lite"/>
    </source>
</evidence>
<feature type="region of interest" description="Disordered" evidence="2">
    <location>
        <begin position="49"/>
        <end position="105"/>
    </location>
</feature>
<feature type="region of interest" description="Disordered" evidence="2">
    <location>
        <begin position="1"/>
        <end position="34"/>
    </location>
</feature>
<evidence type="ECO:0000256" key="1">
    <source>
        <dbReference type="SAM" id="Coils"/>
    </source>
</evidence>
<feature type="compositionally biased region" description="Polar residues" evidence="2">
    <location>
        <begin position="598"/>
        <end position="607"/>
    </location>
</feature>
<feature type="compositionally biased region" description="Low complexity" evidence="2">
    <location>
        <begin position="170"/>
        <end position="191"/>
    </location>
</feature>
<feature type="compositionally biased region" description="Basic and acidic residues" evidence="2">
    <location>
        <begin position="207"/>
        <end position="224"/>
    </location>
</feature>
<sequence length="653" mass="72057">MRIHQNRPIFPSRLTGSTAPCVSSPTDLHQSGSIIPKASPMESLFAVPDAGASAASPPAYKPSPYSYASPPPSAHVWNSPSAYSSSEGASSPASDDVSSDLPPSNFDQDWEILSDLLIDDALSALPPPSVVNLSHHSPQATLNSAQNVLFRQSEASPSSPFSGALPAGYSSSSSANSVPEAVPVAPRPVAASEGPKKLSKGRSRGRKVADAGLKKEPLTLEEQKKQRRRSQIASSVQRHREKKKCLVSSLQAEMVRLTEQLSSLRAERRAQMANNDQLVAYEEEAMTQRRKRKQAEQKNQVLKQALFQQTAFLGGMRALMGGGGLPCSKTLEFHDWVHSYTALASRDALARRKEYVAHFPKSKMELANNLVLKNTEDETQRMLAVGEVYSGNVKLLHDGTRDAQEFDDGLMRELFNTTTNTPDCCQTDDAGDGRVIKEFTSVFLFKETPQCTLDMLMDLVFTSMRSIGVYYPGVAYQSRSVDEVYQNEDRVTKSRIFYTDLASSMEPILEIVDESRQTDEIKVEARVITREQRSADGGMILWDYVDDDSLHPMPVDSPGRKTIRRNVCGAMIIRREPGTGMMSVRHTSIKGYCPLSKAKNSTPTPETSDAEEARRAVTRRIGLQASECDRVKDRCTRYVFNDITSRLNSLHVS</sequence>
<proteinExistence type="predicted"/>
<dbReference type="AlphaFoldDB" id="A0A0W8C1Z4"/>
<dbReference type="OrthoDB" id="164305at2759"/>
<reference evidence="3 4" key="1">
    <citation type="submission" date="2015-11" db="EMBL/GenBank/DDBJ databases">
        <title>Genomes and virulence difference between two physiological races of Phytophthora nicotianae.</title>
        <authorList>
            <person name="Liu H."/>
            <person name="Ma X."/>
            <person name="Yu H."/>
            <person name="Fang D."/>
            <person name="Li Y."/>
            <person name="Wang X."/>
            <person name="Wang W."/>
            <person name="Dong Y."/>
            <person name="Xiao B."/>
        </authorList>
    </citation>
    <scope>NUCLEOTIDE SEQUENCE [LARGE SCALE GENOMIC DNA]</scope>
    <source>
        <strain evidence="4">race 0</strain>
    </source>
</reference>
<evidence type="ECO:0000313" key="4">
    <source>
        <dbReference type="Proteomes" id="UP000052943"/>
    </source>
</evidence>
<gene>
    <name evidence="3" type="ORF">AM587_10008775</name>
</gene>
<dbReference type="CDD" id="cd14686">
    <property type="entry name" value="bZIP"/>
    <property type="match status" value="1"/>
</dbReference>
<accession>A0A0W8C1Z4</accession>
<organism evidence="3 4">
    <name type="scientific">Phytophthora nicotianae</name>
    <name type="common">Potato buckeye rot agent</name>
    <name type="synonym">Phytophthora parasitica</name>
    <dbReference type="NCBI Taxonomy" id="4792"/>
    <lineage>
        <taxon>Eukaryota</taxon>
        <taxon>Sar</taxon>
        <taxon>Stramenopiles</taxon>
        <taxon>Oomycota</taxon>
        <taxon>Peronosporomycetes</taxon>
        <taxon>Peronosporales</taxon>
        <taxon>Peronosporaceae</taxon>
        <taxon>Phytophthora</taxon>
    </lineage>
</organism>
<evidence type="ECO:0008006" key="5">
    <source>
        <dbReference type="Google" id="ProtNLM"/>
    </source>
</evidence>
<feature type="compositionally biased region" description="Basic residues" evidence="2">
    <location>
        <begin position="197"/>
        <end position="206"/>
    </location>
</feature>
<keyword evidence="1" id="KW-0175">Coiled coil</keyword>
<feature type="compositionally biased region" description="Low complexity" evidence="2">
    <location>
        <begin position="79"/>
        <end position="104"/>
    </location>
</feature>